<dbReference type="EMBL" id="PKPP01011844">
    <property type="protein sequence ID" value="PWA43396.1"/>
    <property type="molecule type" value="Genomic_DNA"/>
</dbReference>
<proteinExistence type="predicted"/>
<gene>
    <name evidence="1" type="ORF">CTI12_AA535920</name>
</gene>
<evidence type="ECO:0000313" key="1">
    <source>
        <dbReference type="EMBL" id="PWA43396.1"/>
    </source>
</evidence>
<protein>
    <submittedName>
        <fullName evidence="1">3,4-dihydroxy-2-butanone 4-phosphate synthase, RibB</fullName>
    </submittedName>
</protein>
<sequence length="135" mass="14537">MDSVLFHHPLFPPFSTTTRHLTNYAPPKLPLFSATKLSNLACRGLGNIGGSENGSVFDVFGSNAGEKDNSESFKTVDAEITPETVDFFVSDTDGDPDCPTDGFSSVEDALATLRLGKVGNHPDYLITVISAHYRV</sequence>
<organism evidence="1 2">
    <name type="scientific">Artemisia annua</name>
    <name type="common">Sweet wormwood</name>
    <dbReference type="NCBI Taxonomy" id="35608"/>
    <lineage>
        <taxon>Eukaryota</taxon>
        <taxon>Viridiplantae</taxon>
        <taxon>Streptophyta</taxon>
        <taxon>Embryophyta</taxon>
        <taxon>Tracheophyta</taxon>
        <taxon>Spermatophyta</taxon>
        <taxon>Magnoliopsida</taxon>
        <taxon>eudicotyledons</taxon>
        <taxon>Gunneridae</taxon>
        <taxon>Pentapetalae</taxon>
        <taxon>asterids</taxon>
        <taxon>campanulids</taxon>
        <taxon>Asterales</taxon>
        <taxon>Asteraceae</taxon>
        <taxon>Asteroideae</taxon>
        <taxon>Anthemideae</taxon>
        <taxon>Artemisiinae</taxon>
        <taxon>Artemisia</taxon>
    </lineage>
</organism>
<keyword evidence="2" id="KW-1185">Reference proteome</keyword>
<accession>A0A2U1L325</accession>
<dbReference type="AlphaFoldDB" id="A0A2U1L325"/>
<reference evidence="1 2" key="1">
    <citation type="journal article" date="2018" name="Mol. Plant">
        <title>The genome of Artemisia annua provides insight into the evolution of Asteraceae family and artemisinin biosynthesis.</title>
        <authorList>
            <person name="Shen Q."/>
            <person name="Zhang L."/>
            <person name="Liao Z."/>
            <person name="Wang S."/>
            <person name="Yan T."/>
            <person name="Shi P."/>
            <person name="Liu M."/>
            <person name="Fu X."/>
            <person name="Pan Q."/>
            <person name="Wang Y."/>
            <person name="Lv Z."/>
            <person name="Lu X."/>
            <person name="Zhang F."/>
            <person name="Jiang W."/>
            <person name="Ma Y."/>
            <person name="Chen M."/>
            <person name="Hao X."/>
            <person name="Li L."/>
            <person name="Tang Y."/>
            <person name="Lv G."/>
            <person name="Zhou Y."/>
            <person name="Sun X."/>
            <person name="Brodelius P.E."/>
            <person name="Rose J.K.C."/>
            <person name="Tang K."/>
        </authorList>
    </citation>
    <scope>NUCLEOTIDE SEQUENCE [LARGE SCALE GENOMIC DNA]</scope>
    <source>
        <strain evidence="2">cv. Huhao1</strain>
        <tissue evidence="1">Leaf</tissue>
    </source>
</reference>
<dbReference type="STRING" id="35608.A0A2U1L325"/>
<evidence type="ECO:0000313" key="2">
    <source>
        <dbReference type="Proteomes" id="UP000245207"/>
    </source>
</evidence>
<name>A0A2U1L325_ARTAN</name>
<dbReference type="Proteomes" id="UP000245207">
    <property type="component" value="Unassembled WGS sequence"/>
</dbReference>
<comment type="caution">
    <text evidence="1">The sequence shown here is derived from an EMBL/GenBank/DDBJ whole genome shotgun (WGS) entry which is preliminary data.</text>
</comment>
<dbReference type="OrthoDB" id="1744906at2759"/>